<evidence type="ECO:0000313" key="2">
    <source>
        <dbReference type="EMBL" id="DAE10745.1"/>
    </source>
</evidence>
<proteinExistence type="predicted"/>
<keyword evidence="1" id="KW-0175">Coiled coil</keyword>
<reference evidence="2" key="1">
    <citation type="journal article" date="2021" name="Proc. Natl. Acad. Sci. U.S.A.">
        <title>A Catalog of Tens of Thousands of Viruses from Human Metagenomes Reveals Hidden Associations with Chronic Diseases.</title>
        <authorList>
            <person name="Tisza M.J."/>
            <person name="Buck C.B."/>
        </authorList>
    </citation>
    <scope>NUCLEOTIDE SEQUENCE</scope>
    <source>
        <strain evidence="2">CtQve5</strain>
    </source>
</reference>
<protein>
    <submittedName>
        <fullName evidence="2">Co-chaperone HscB</fullName>
    </submittedName>
</protein>
<organism evidence="2">
    <name type="scientific">Myoviridae sp. ctQve5</name>
    <dbReference type="NCBI Taxonomy" id="2825103"/>
    <lineage>
        <taxon>Viruses</taxon>
        <taxon>Duplodnaviria</taxon>
        <taxon>Heunggongvirae</taxon>
        <taxon>Uroviricota</taxon>
        <taxon>Caudoviricetes</taxon>
    </lineage>
</organism>
<dbReference type="EMBL" id="BK015519">
    <property type="protein sequence ID" value="DAE10745.1"/>
    <property type="molecule type" value="Genomic_DNA"/>
</dbReference>
<evidence type="ECO:0000256" key="1">
    <source>
        <dbReference type="SAM" id="Coils"/>
    </source>
</evidence>
<sequence length="126" mass="14939">MANIQDGCLPKLKEKCQWRGKEFITFEKIPGMSIRGRYYCCIEHTLKALDEDKKEAAKKLEKKIIKEVRKQEREERKFAETGMKECPACGTYFKAKSNSVIFCERCKYLQYAKRNALMLARKRQMR</sequence>
<accession>A0A8S5PVZ1</accession>
<feature type="coiled-coil region" evidence="1">
    <location>
        <begin position="46"/>
        <end position="77"/>
    </location>
</feature>
<name>A0A8S5PVZ1_9CAUD</name>